<name>A0ACC2II78_9PLEO</name>
<evidence type="ECO:0000313" key="1">
    <source>
        <dbReference type="EMBL" id="KAJ8114862.1"/>
    </source>
</evidence>
<comment type="caution">
    <text evidence="1">The sequence shown here is derived from an EMBL/GenBank/DDBJ whole genome shotgun (WGS) entry which is preliminary data.</text>
</comment>
<dbReference type="Proteomes" id="UP001153331">
    <property type="component" value="Unassembled WGS sequence"/>
</dbReference>
<evidence type="ECO:0000313" key="2">
    <source>
        <dbReference type="Proteomes" id="UP001153331"/>
    </source>
</evidence>
<accession>A0ACC2II78</accession>
<sequence length="645" mass="72551">MTSSEGNFPPSPPGPQTISPVVYYTIIYLVARTSHGPGHGSESAGIKEKSVWVKNTLSVEAKQQSKQQKARPACKPPRFRIKDVTADVVRNYQHSGTTDPPTGLGDQQDAPSSSYSPSTLEEDDSRFRHGTLWEMNVGSTEITASPAHTQRYGLENPVSGVEMVNLSHALSNPVDIKFMWQSPGKNDFVDDSIFLPGSAYLNAHSTFRSHLIHEVRSTAPSRQATPEHYREEEAWSTSSSKLSDVVNEVMPSSVSLDDPQLVGSNFVNSDAFSLLDEEESLLWKNWLDEIAPWLDKFDSEQHFQLTLPILARSHDHLRYSILAVSARQLERKQRSRHTERSLALYQKAIQLVLPQLYTRSTAVIASCVVLCVLEMLSSSPKAWRQHLDGCAYLIEAIGINGFSGGVDQALFWCFARMDVCGGLIASMKPLICVEHWTSADNMEADIELFRARDGFNAFACHAVYMCARVLDFLAFHTNITERVGPSLSMTEEACREYAVRWTQIWHYMDDWHDRRPAEMLPVFSIAPSTKPFPEILYSNPAAISGNQIYHTAAILMLRHKPPGVVVAPKPHSIFWHARQICGISISNHHHGAWTNAVQPLWIAGQWMSHKSEQRAILVLLEKIEIETGWGTKWRADDLREFWGYE</sequence>
<protein>
    <submittedName>
        <fullName evidence="1">Uncharacterized protein</fullName>
    </submittedName>
</protein>
<organism evidence="1 2">
    <name type="scientific">Boeremia exigua</name>
    <dbReference type="NCBI Taxonomy" id="749465"/>
    <lineage>
        <taxon>Eukaryota</taxon>
        <taxon>Fungi</taxon>
        <taxon>Dikarya</taxon>
        <taxon>Ascomycota</taxon>
        <taxon>Pezizomycotina</taxon>
        <taxon>Dothideomycetes</taxon>
        <taxon>Pleosporomycetidae</taxon>
        <taxon>Pleosporales</taxon>
        <taxon>Pleosporineae</taxon>
        <taxon>Didymellaceae</taxon>
        <taxon>Boeremia</taxon>
    </lineage>
</organism>
<dbReference type="EMBL" id="JAPHNI010000170">
    <property type="protein sequence ID" value="KAJ8114862.1"/>
    <property type="molecule type" value="Genomic_DNA"/>
</dbReference>
<proteinExistence type="predicted"/>
<gene>
    <name evidence="1" type="ORF">OPT61_g3348</name>
</gene>
<keyword evidence="2" id="KW-1185">Reference proteome</keyword>
<reference evidence="1" key="1">
    <citation type="submission" date="2022-11" db="EMBL/GenBank/DDBJ databases">
        <title>Genome Sequence of Boeremia exigua.</title>
        <authorList>
            <person name="Buettner E."/>
        </authorList>
    </citation>
    <scope>NUCLEOTIDE SEQUENCE</scope>
    <source>
        <strain evidence="1">CU02</strain>
    </source>
</reference>